<feature type="compositionally biased region" description="Low complexity" evidence="11">
    <location>
        <begin position="43"/>
        <end position="58"/>
    </location>
</feature>
<dbReference type="RefSeq" id="XP_005850980.1">
    <property type="nucleotide sequence ID" value="XM_005850918.1"/>
</dbReference>
<comment type="similarity">
    <text evidence="2 10">Belongs to the TRAFAC class TrmE-Era-EngA-EngB-Septin-like GTPase superfamily. TrmE GTPase family.</text>
</comment>
<evidence type="ECO:0000256" key="9">
    <source>
        <dbReference type="ARBA" id="ARBA00023134"/>
    </source>
</evidence>
<dbReference type="GO" id="GO:0042802">
    <property type="term" value="F:identical protein binding"/>
    <property type="evidence" value="ECO:0007669"/>
    <property type="project" value="UniProtKB-ARBA"/>
</dbReference>
<feature type="region of interest" description="Disordered" evidence="11">
    <location>
        <begin position="43"/>
        <end position="64"/>
    </location>
</feature>
<comment type="subcellular location">
    <subcellularLocation>
        <location evidence="1">Plastid</location>
        <location evidence="1">Chloroplast</location>
    </subcellularLocation>
</comment>
<dbReference type="EMBL" id="GL433837">
    <property type="protein sequence ID" value="EFN58878.1"/>
    <property type="molecule type" value="Genomic_DNA"/>
</dbReference>
<dbReference type="InterPro" id="IPR004520">
    <property type="entry name" value="GTPase_MnmE"/>
</dbReference>
<gene>
    <name evidence="13" type="ORF">CHLNCDRAFT_19706</name>
</gene>
<feature type="non-terminal residue" evidence="13">
    <location>
        <position position="1"/>
    </location>
</feature>
<keyword evidence="9 10" id="KW-0342">GTP-binding</keyword>
<dbReference type="Gene3D" id="3.40.50.300">
    <property type="entry name" value="P-loop containing nucleotide triphosphate hydrolases"/>
    <property type="match status" value="1"/>
</dbReference>
<evidence type="ECO:0000256" key="11">
    <source>
        <dbReference type="SAM" id="MobiDB-lite"/>
    </source>
</evidence>
<keyword evidence="3 10" id="KW-0819">tRNA processing</keyword>
<evidence type="ECO:0000259" key="12">
    <source>
        <dbReference type="PROSITE" id="PS51709"/>
    </source>
</evidence>
<dbReference type="STRING" id="554065.E1Z667"/>
<evidence type="ECO:0000256" key="1">
    <source>
        <dbReference type="ARBA" id="ARBA00004229"/>
    </source>
</evidence>
<evidence type="ECO:0000256" key="4">
    <source>
        <dbReference type="ARBA" id="ARBA00022723"/>
    </source>
</evidence>
<dbReference type="PROSITE" id="PS51709">
    <property type="entry name" value="G_TRME"/>
    <property type="match status" value="1"/>
</dbReference>
<keyword evidence="6" id="KW-0378">Hydrolase</keyword>
<dbReference type="Pfam" id="PF12631">
    <property type="entry name" value="MnmE_helical"/>
    <property type="match status" value="1"/>
</dbReference>
<name>E1Z667_CHLVA</name>
<dbReference type="InterPro" id="IPR005225">
    <property type="entry name" value="Small_GTP-bd"/>
</dbReference>
<keyword evidence="5 10" id="KW-0547">Nucleotide-binding</keyword>
<dbReference type="Gene3D" id="1.20.120.430">
    <property type="entry name" value="tRNA modification GTPase MnmE domain 2"/>
    <property type="match status" value="1"/>
</dbReference>
<dbReference type="Proteomes" id="UP000008141">
    <property type="component" value="Unassembled WGS sequence"/>
</dbReference>
<evidence type="ECO:0000256" key="10">
    <source>
        <dbReference type="RuleBase" id="RU003313"/>
    </source>
</evidence>
<dbReference type="InterPro" id="IPR027368">
    <property type="entry name" value="MnmE_dom2"/>
</dbReference>
<dbReference type="InterPro" id="IPR027417">
    <property type="entry name" value="P-loop_NTPase"/>
</dbReference>
<evidence type="ECO:0000256" key="2">
    <source>
        <dbReference type="ARBA" id="ARBA00011043"/>
    </source>
</evidence>
<evidence type="ECO:0000313" key="14">
    <source>
        <dbReference type="Proteomes" id="UP000008141"/>
    </source>
</evidence>
<dbReference type="GeneID" id="17357947"/>
<dbReference type="InterPro" id="IPR031168">
    <property type="entry name" value="G_TrmE"/>
</dbReference>
<keyword evidence="7" id="KW-0460">Magnesium</keyword>
<dbReference type="KEGG" id="cvr:CHLNCDRAFT_19706"/>
<dbReference type="GO" id="GO:0003924">
    <property type="term" value="F:GTPase activity"/>
    <property type="evidence" value="ECO:0007669"/>
    <property type="project" value="InterPro"/>
</dbReference>
<dbReference type="PRINTS" id="PR00326">
    <property type="entry name" value="GTP1OBG"/>
</dbReference>
<dbReference type="CDD" id="cd14858">
    <property type="entry name" value="TrmE_N"/>
    <property type="match status" value="1"/>
</dbReference>
<dbReference type="PANTHER" id="PTHR42714:SF2">
    <property type="entry name" value="TRNA MODIFICATION GTPASE GTPBP3, MITOCHONDRIAL"/>
    <property type="match status" value="1"/>
</dbReference>
<dbReference type="NCBIfam" id="TIGR00231">
    <property type="entry name" value="small_GTP"/>
    <property type="match status" value="1"/>
</dbReference>
<sequence length="477" mass="49539">TIAAIVTGAAQGAVSIIRVSGADAVAIAQQVFAPYSAQRRHAAAAGPAARQAPAAGHPDPATHAAAWQPESHRVYYGTAIDAGGTVLDEVLLLTMLAPRSYTAEDVVEVHTHGGGVSAARVLQRCLEAGARLAQPGEFTLRAFLNGRLDLSQAESVAQLIDARTVAAADSALAGLSGGLGREVQRMRRECVDLLVEMDARLDFDEDLPPLDVPGLIDRIRRLSQQLEATLQTARHGQLLRTGLQVALVGRPNVGKSSLLNALSGTERAIVTHIAGTTRDIVEAGVVIGGIPITLLDTAGLRESVDLVEQIGVERSMAAARQADIVLMVLDAQAGWTPGDAEIAAQITPAAAGADASSAARQLGVPPAVGSRFAAVVSTSAATREGLQDLQQAVLSLAGAPQLAPGGISWAVNERQGEALIRASEALQRVQGSIADELPVDFWTIDLRAAVLALGEVSGEDVTEEVLDSIFSRFCIGK</sequence>
<accession>E1Z667</accession>
<dbReference type="GO" id="GO:0030488">
    <property type="term" value="P:tRNA methylation"/>
    <property type="evidence" value="ECO:0007669"/>
    <property type="project" value="TreeGrafter"/>
</dbReference>
<evidence type="ECO:0000256" key="6">
    <source>
        <dbReference type="ARBA" id="ARBA00022801"/>
    </source>
</evidence>
<dbReference type="InterPro" id="IPR018948">
    <property type="entry name" value="GTP-bd_TrmE_N"/>
</dbReference>
<dbReference type="eggNOG" id="KOG1191">
    <property type="taxonomic scope" value="Eukaryota"/>
</dbReference>
<dbReference type="SUPFAM" id="SSF116878">
    <property type="entry name" value="TrmE connector domain"/>
    <property type="match status" value="1"/>
</dbReference>
<dbReference type="AlphaFoldDB" id="E1Z667"/>
<dbReference type="InterPro" id="IPR025867">
    <property type="entry name" value="MnmE_helical"/>
</dbReference>
<keyword evidence="8" id="KW-0630">Potassium</keyword>
<dbReference type="GO" id="GO:0005525">
    <property type="term" value="F:GTP binding"/>
    <property type="evidence" value="ECO:0007669"/>
    <property type="project" value="UniProtKB-KW"/>
</dbReference>
<dbReference type="FunCoup" id="E1Z667">
    <property type="interactions" value="1227"/>
</dbReference>
<evidence type="ECO:0000256" key="8">
    <source>
        <dbReference type="ARBA" id="ARBA00022958"/>
    </source>
</evidence>
<proteinExistence type="inferred from homology"/>
<organism evidence="14">
    <name type="scientific">Chlorella variabilis</name>
    <name type="common">Green alga</name>
    <dbReference type="NCBI Taxonomy" id="554065"/>
    <lineage>
        <taxon>Eukaryota</taxon>
        <taxon>Viridiplantae</taxon>
        <taxon>Chlorophyta</taxon>
        <taxon>core chlorophytes</taxon>
        <taxon>Trebouxiophyceae</taxon>
        <taxon>Chlorellales</taxon>
        <taxon>Chlorellaceae</taxon>
        <taxon>Chlorella clade</taxon>
        <taxon>Chlorella</taxon>
    </lineage>
</organism>
<evidence type="ECO:0000256" key="5">
    <source>
        <dbReference type="ARBA" id="ARBA00022741"/>
    </source>
</evidence>
<dbReference type="Gene3D" id="3.30.1360.120">
    <property type="entry name" value="Probable tRNA modification gtpase trme, domain 1"/>
    <property type="match status" value="1"/>
</dbReference>
<dbReference type="InParanoid" id="E1Z667"/>
<dbReference type="NCBIfam" id="TIGR00450">
    <property type="entry name" value="mnmE_trmE_thdF"/>
    <property type="match status" value="1"/>
</dbReference>
<dbReference type="OMA" id="EFHCHGG"/>
<dbReference type="FunFam" id="3.30.1360.120:FF:000003">
    <property type="entry name" value="tRNA modification GTPase MnmE"/>
    <property type="match status" value="1"/>
</dbReference>
<dbReference type="GO" id="GO:0002098">
    <property type="term" value="P:tRNA wobble uridine modification"/>
    <property type="evidence" value="ECO:0007669"/>
    <property type="project" value="TreeGrafter"/>
</dbReference>
<dbReference type="HAMAP" id="MF_00379">
    <property type="entry name" value="GTPase_MnmE"/>
    <property type="match status" value="1"/>
</dbReference>
<dbReference type="PANTHER" id="PTHR42714">
    <property type="entry name" value="TRNA MODIFICATION GTPASE GTPBP3"/>
    <property type="match status" value="1"/>
</dbReference>
<protein>
    <recommendedName>
        <fullName evidence="12">TrmE-type G domain-containing protein</fullName>
    </recommendedName>
</protein>
<dbReference type="GO" id="GO:0005829">
    <property type="term" value="C:cytosol"/>
    <property type="evidence" value="ECO:0007669"/>
    <property type="project" value="TreeGrafter"/>
</dbReference>
<dbReference type="OrthoDB" id="188276at2759"/>
<dbReference type="Pfam" id="PF01926">
    <property type="entry name" value="MMR_HSR1"/>
    <property type="match status" value="1"/>
</dbReference>
<dbReference type="SUPFAM" id="SSF52540">
    <property type="entry name" value="P-loop containing nucleoside triphosphate hydrolases"/>
    <property type="match status" value="1"/>
</dbReference>
<reference evidence="13 14" key="1">
    <citation type="journal article" date="2010" name="Plant Cell">
        <title>The Chlorella variabilis NC64A genome reveals adaptation to photosymbiosis, coevolution with viruses, and cryptic sex.</title>
        <authorList>
            <person name="Blanc G."/>
            <person name="Duncan G."/>
            <person name="Agarkova I."/>
            <person name="Borodovsky M."/>
            <person name="Gurnon J."/>
            <person name="Kuo A."/>
            <person name="Lindquist E."/>
            <person name="Lucas S."/>
            <person name="Pangilinan J."/>
            <person name="Polle J."/>
            <person name="Salamov A."/>
            <person name="Terry A."/>
            <person name="Yamada T."/>
            <person name="Dunigan D.D."/>
            <person name="Grigoriev I.V."/>
            <person name="Claverie J.M."/>
            <person name="Van Etten J.L."/>
        </authorList>
    </citation>
    <scope>NUCLEOTIDE SEQUENCE [LARGE SCALE GENOMIC DNA]</scope>
    <source>
        <strain evidence="13 14">NC64A</strain>
    </source>
</reference>
<evidence type="ECO:0000256" key="7">
    <source>
        <dbReference type="ARBA" id="ARBA00022842"/>
    </source>
</evidence>
<evidence type="ECO:0000256" key="3">
    <source>
        <dbReference type="ARBA" id="ARBA00022694"/>
    </source>
</evidence>
<dbReference type="CDD" id="cd04164">
    <property type="entry name" value="trmE"/>
    <property type="match status" value="1"/>
</dbReference>
<dbReference type="GO" id="GO:0009507">
    <property type="term" value="C:chloroplast"/>
    <property type="evidence" value="ECO:0007669"/>
    <property type="project" value="UniProtKB-SubCell"/>
</dbReference>
<feature type="domain" description="TrmE-type G" evidence="12">
    <location>
        <begin position="242"/>
        <end position="398"/>
    </location>
</feature>
<dbReference type="InterPro" id="IPR027266">
    <property type="entry name" value="TrmE/GcvT-like"/>
</dbReference>
<dbReference type="InterPro" id="IPR006073">
    <property type="entry name" value="GTP-bd"/>
</dbReference>
<dbReference type="Pfam" id="PF10396">
    <property type="entry name" value="TrmE_N"/>
    <property type="match status" value="1"/>
</dbReference>
<evidence type="ECO:0000313" key="13">
    <source>
        <dbReference type="EMBL" id="EFN58878.1"/>
    </source>
</evidence>
<keyword evidence="4" id="KW-0479">Metal-binding</keyword>
<dbReference type="GO" id="GO:0046872">
    <property type="term" value="F:metal ion binding"/>
    <property type="evidence" value="ECO:0007669"/>
    <property type="project" value="UniProtKB-KW"/>
</dbReference>
<keyword evidence="14" id="KW-1185">Reference proteome</keyword>